<dbReference type="KEGG" id="dfn:CVE23_14350"/>
<accession>A0A2K8QNF9</accession>
<dbReference type="AlphaFoldDB" id="A0A2K8QNF9"/>
<dbReference type="SUPFAM" id="SSF47175">
    <property type="entry name" value="Cytochromes"/>
    <property type="match status" value="1"/>
</dbReference>
<dbReference type="Pfam" id="PF07361">
    <property type="entry name" value="Cytochrom_B562"/>
    <property type="match status" value="1"/>
</dbReference>
<protein>
    <submittedName>
        <fullName evidence="5">Cytochrome b562</fullName>
    </submittedName>
</protein>
<reference evidence="6" key="1">
    <citation type="journal article" date="2018" name="Genome Announc.">
        <title>Complete genome sequence of a Dickeya fangzhongdai type strain causing bleeding canker of pear tree trunks.</title>
        <authorList>
            <person name="Zhao Y."/>
            <person name="Tian Y."/>
            <person name="Li X."/>
            <person name="Hu B."/>
        </authorList>
    </citation>
    <scope>NUCLEOTIDE SEQUENCE [LARGE SCALE GENOMIC DNA]</scope>
    <source>
        <strain evidence="6">DSM 101947</strain>
    </source>
</reference>
<dbReference type="GO" id="GO:0009055">
    <property type="term" value="F:electron transfer activity"/>
    <property type="evidence" value="ECO:0007669"/>
    <property type="project" value="InterPro"/>
</dbReference>
<dbReference type="Gene3D" id="1.20.120.10">
    <property type="entry name" value="Cytochrome c/b562"/>
    <property type="match status" value="1"/>
</dbReference>
<evidence type="ECO:0000256" key="4">
    <source>
        <dbReference type="PIRSR" id="PIRSR000029-1"/>
    </source>
</evidence>
<dbReference type="InterPro" id="IPR009155">
    <property type="entry name" value="Cyt_b562"/>
</dbReference>
<evidence type="ECO:0000256" key="1">
    <source>
        <dbReference type="ARBA" id="ARBA00002028"/>
    </source>
</evidence>
<dbReference type="EMBL" id="CP025003">
    <property type="protein sequence ID" value="ATZ95057.1"/>
    <property type="molecule type" value="Genomic_DNA"/>
</dbReference>
<dbReference type="GO" id="GO:0042597">
    <property type="term" value="C:periplasmic space"/>
    <property type="evidence" value="ECO:0007669"/>
    <property type="project" value="InterPro"/>
</dbReference>
<organism evidence="5 6">
    <name type="scientific">Dickeya fangzhongdai</name>
    <dbReference type="NCBI Taxonomy" id="1778540"/>
    <lineage>
        <taxon>Bacteria</taxon>
        <taxon>Pseudomonadati</taxon>
        <taxon>Pseudomonadota</taxon>
        <taxon>Gammaproteobacteria</taxon>
        <taxon>Enterobacterales</taxon>
        <taxon>Pectobacteriaceae</taxon>
        <taxon>Dickeya</taxon>
    </lineage>
</organism>
<dbReference type="RefSeq" id="WP_038919590.1">
    <property type="nucleotide sequence ID" value="NZ_BMJF01000002.1"/>
</dbReference>
<dbReference type="PIRSF" id="PIRSF000029">
    <property type="entry name" value="Cytochrome_b562"/>
    <property type="match status" value="1"/>
</dbReference>
<feature type="binding site" description="axial binding residue" evidence="4">
    <location>
        <position position="31"/>
    </location>
    <ligand>
        <name>heme b</name>
        <dbReference type="ChEBI" id="CHEBI:60344"/>
    </ligand>
    <ligandPart>
        <name>Fe</name>
        <dbReference type="ChEBI" id="CHEBI:18248"/>
    </ligandPart>
</feature>
<sequence>MKKTIMAIGLAIAASTVALPFTSQAAVKDEMGAMAKSYKSASSANDAATLKADLLNLKAHATKAKADPEFNKSPNSAVFNEGLEKLLKQIDAAIALVDAGKLQEAKAATDELKKTRAEYHKKLGV</sequence>
<keyword evidence="4" id="KW-0479">Metal-binding</keyword>
<evidence type="ECO:0000256" key="3">
    <source>
        <dbReference type="ARBA" id="ARBA00022729"/>
    </source>
</evidence>
<evidence type="ECO:0000313" key="6">
    <source>
        <dbReference type="Proteomes" id="UP000231901"/>
    </source>
</evidence>
<name>A0A2K8QNF9_9GAMM</name>
<proteinExistence type="inferred from homology"/>
<dbReference type="GO" id="GO:0020037">
    <property type="term" value="F:heme binding"/>
    <property type="evidence" value="ECO:0007669"/>
    <property type="project" value="InterPro"/>
</dbReference>
<keyword evidence="4" id="KW-0408">Iron</keyword>
<keyword evidence="3" id="KW-0732">Signal</keyword>
<dbReference type="GO" id="GO:0022900">
    <property type="term" value="P:electron transport chain"/>
    <property type="evidence" value="ECO:0007669"/>
    <property type="project" value="InterPro"/>
</dbReference>
<comment type="cofactor">
    <cofactor evidence="4">
        <name>heme b</name>
        <dbReference type="ChEBI" id="CHEBI:60344"/>
    </cofactor>
    <text evidence="4">Binds 1 heme b (iron(II)-protoporphyrin IX) group per molecule.</text>
</comment>
<feature type="binding site" description="axial binding residue" evidence="4">
    <location>
        <position position="120"/>
    </location>
    <ligand>
        <name>heme b</name>
        <dbReference type="ChEBI" id="CHEBI:60344"/>
    </ligand>
    <ligandPart>
        <name>Fe</name>
        <dbReference type="ChEBI" id="CHEBI:18248"/>
    </ligandPart>
</feature>
<dbReference type="GeneID" id="66565511"/>
<dbReference type="GO" id="GO:0005506">
    <property type="term" value="F:iron ion binding"/>
    <property type="evidence" value="ECO:0007669"/>
    <property type="project" value="InterPro"/>
</dbReference>
<dbReference type="OrthoDB" id="6433916at2"/>
<keyword evidence="4" id="KW-0349">Heme</keyword>
<gene>
    <name evidence="5" type="ORF">CVE23_14350</name>
</gene>
<comment type="function">
    <text evidence="1">Electron-transport protein of unknown function.</text>
</comment>
<evidence type="ECO:0000313" key="5">
    <source>
        <dbReference type="EMBL" id="ATZ95057.1"/>
    </source>
</evidence>
<dbReference type="InterPro" id="IPR010980">
    <property type="entry name" value="Cyt_c/b562"/>
</dbReference>
<comment type="similarity">
    <text evidence="2">Belongs to the cytochrome b562 family.</text>
</comment>
<dbReference type="Proteomes" id="UP000231901">
    <property type="component" value="Chromosome"/>
</dbReference>
<keyword evidence="6" id="KW-1185">Reference proteome</keyword>
<evidence type="ECO:0000256" key="2">
    <source>
        <dbReference type="ARBA" id="ARBA00005523"/>
    </source>
</evidence>